<comment type="caution">
    <text evidence="2">The sequence shown here is derived from an EMBL/GenBank/DDBJ whole genome shotgun (WGS) entry which is preliminary data.</text>
</comment>
<accession>A0A8J2K3Q9</accession>
<feature type="region of interest" description="Disordered" evidence="1">
    <location>
        <begin position="354"/>
        <end position="422"/>
    </location>
</feature>
<gene>
    <name evidence="2" type="ORF">AFUS01_LOCUS8419</name>
</gene>
<feature type="region of interest" description="Disordered" evidence="1">
    <location>
        <begin position="454"/>
        <end position="476"/>
    </location>
</feature>
<keyword evidence="3" id="KW-1185">Reference proteome</keyword>
<name>A0A8J2K3Q9_9HEXA</name>
<evidence type="ECO:0000256" key="1">
    <source>
        <dbReference type="SAM" id="MobiDB-lite"/>
    </source>
</evidence>
<organism evidence="2 3">
    <name type="scientific">Allacma fusca</name>
    <dbReference type="NCBI Taxonomy" id="39272"/>
    <lineage>
        <taxon>Eukaryota</taxon>
        <taxon>Metazoa</taxon>
        <taxon>Ecdysozoa</taxon>
        <taxon>Arthropoda</taxon>
        <taxon>Hexapoda</taxon>
        <taxon>Collembola</taxon>
        <taxon>Symphypleona</taxon>
        <taxon>Sminthuridae</taxon>
        <taxon>Allacma</taxon>
    </lineage>
</organism>
<feature type="region of interest" description="Disordered" evidence="1">
    <location>
        <begin position="228"/>
        <end position="322"/>
    </location>
</feature>
<dbReference type="Proteomes" id="UP000708208">
    <property type="component" value="Unassembled WGS sequence"/>
</dbReference>
<feature type="compositionally biased region" description="Low complexity" evidence="1">
    <location>
        <begin position="259"/>
        <end position="274"/>
    </location>
</feature>
<feature type="non-terminal residue" evidence="2">
    <location>
        <position position="1"/>
    </location>
</feature>
<feature type="compositionally biased region" description="Polar residues" evidence="1">
    <location>
        <begin position="354"/>
        <end position="374"/>
    </location>
</feature>
<feature type="compositionally biased region" description="Polar residues" evidence="1">
    <location>
        <begin position="291"/>
        <end position="313"/>
    </location>
</feature>
<feature type="compositionally biased region" description="Basic and acidic residues" evidence="1">
    <location>
        <begin position="402"/>
        <end position="412"/>
    </location>
</feature>
<proteinExistence type="predicted"/>
<reference evidence="2" key="1">
    <citation type="submission" date="2021-06" db="EMBL/GenBank/DDBJ databases">
        <authorList>
            <person name="Hodson N. C."/>
            <person name="Mongue J. A."/>
            <person name="Jaron S. K."/>
        </authorList>
    </citation>
    <scope>NUCLEOTIDE SEQUENCE</scope>
</reference>
<evidence type="ECO:0000313" key="2">
    <source>
        <dbReference type="EMBL" id="CAG7719078.1"/>
    </source>
</evidence>
<sequence>PTLKINANLVRSAGIYYDESKRYFPHEFVRQFEDYVNKSNAAETQKIYAFQGVIETQDATEWKGDMVGITDYEDLKQRFLQHYWNSQCQNDAWEYFQKYFCETKTEKRLFLEIKRWVLSLIKRKHPNISKVLEVAAEKVPYPYDKKLAKQTTVEGFIRKLDEFANYDSDPKNNVRIAVRNSAMTPVQWQQTPSFEWNRMPNNNWNNGNGLPQSTYWILNANGQWTQIPGNPNNNWNSNQWSNQTQMNSNQNFGPQISWNMGNNQNFQNTNLNGGWNSQKNAKNSNSDRNRNSTQGPTPTGNWTNQPMITNSPHNAPEPPKKSYLAVTNKNVNEGQLQMAYQKLQKALGNNFKGNQKINFYPNSNKTSNSNGVKQNTHTNTNSNNSGGNNNSNDNAKPQNSDNRGEKPHEARKPSTFQPKVSSQIPLPVHFFVINEDGTVGEGTPDNADFCAEIEEIDLSQDSNESQDQGNDDNSEN</sequence>
<dbReference type="EMBL" id="CAJVCH010058438">
    <property type="protein sequence ID" value="CAG7719078.1"/>
    <property type="molecule type" value="Genomic_DNA"/>
</dbReference>
<feature type="compositionally biased region" description="Polar residues" evidence="1">
    <location>
        <begin position="459"/>
        <end position="468"/>
    </location>
</feature>
<feature type="compositionally biased region" description="Low complexity" evidence="1">
    <location>
        <begin position="230"/>
        <end position="251"/>
    </location>
</feature>
<dbReference type="AlphaFoldDB" id="A0A8J2K3Q9"/>
<feature type="compositionally biased region" description="Polar residues" evidence="1">
    <location>
        <begin position="275"/>
        <end position="284"/>
    </location>
</feature>
<evidence type="ECO:0000313" key="3">
    <source>
        <dbReference type="Proteomes" id="UP000708208"/>
    </source>
</evidence>
<protein>
    <submittedName>
        <fullName evidence="2">Uncharacterized protein</fullName>
    </submittedName>
</protein>
<feature type="compositionally biased region" description="Low complexity" evidence="1">
    <location>
        <begin position="375"/>
        <end position="394"/>
    </location>
</feature>